<reference evidence="6" key="1">
    <citation type="journal article" date="2019" name="Microbiol. Resour. Announc.">
        <title>Complete Genome Sequence of Halomonas olivaria, a Moderately Halophilic Bacterium Isolated from Olive Processing Effluents, Obtained by Nanopore Sequencing.</title>
        <authorList>
            <person name="Nagata S."/>
            <person name="Ii K.M."/>
            <person name="Tsukimi T."/>
            <person name="Miura M.C."/>
            <person name="Galipon J."/>
            <person name="Arakawa K."/>
        </authorList>
    </citation>
    <scope>NUCLEOTIDE SEQUENCE [LARGE SCALE GENOMIC DNA]</scope>
    <source>
        <strain evidence="6">TYRC17</strain>
    </source>
</reference>
<evidence type="ECO:0000256" key="3">
    <source>
        <dbReference type="ARBA" id="ARBA00023027"/>
    </source>
</evidence>
<sequence>MKIVIPDDYQDCVRHLDAFKQLDGHDVKIYHDTLTDLDALSARFQEAEALVLIRERTPITAALLERLPNLKVISQIGGGAAHVDMEACRRHAVTVMTGQVRHTPLQNLPGAWCFRLCGTYRQKLRI</sequence>
<evidence type="ECO:0000256" key="2">
    <source>
        <dbReference type="ARBA" id="ARBA00023002"/>
    </source>
</evidence>
<dbReference type="EMBL" id="AP019416">
    <property type="protein sequence ID" value="BBI52416.1"/>
    <property type="molecule type" value="Genomic_DNA"/>
</dbReference>
<dbReference type="InterPro" id="IPR006139">
    <property type="entry name" value="D-isomer_2_OHA_DH_cat_dom"/>
</dbReference>
<evidence type="ECO:0000256" key="1">
    <source>
        <dbReference type="ARBA" id="ARBA00005854"/>
    </source>
</evidence>
<dbReference type="Gene3D" id="3.40.50.720">
    <property type="entry name" value="NAD(P)-binding Rossmann-like Domain"/>
    <property type="match status" value="1"/>
</dbReference>
<dbReference type="Pfam" id="PF00389">
    <property type="entry name" value="2-Hacid_dh"/>
    <property type="match status" value="1"/>
</dbReference>
<dbReference type="Proteomes" id="UP000289555">
    <property type="component" value="Chromosome"/>
</dbReference>
<dbReference type="SUPFAM" id="SSF52283">
    <property type="entry name" value="Formate/glycerate dehydrogenase catalytic domain-like"/>
    <property type="match status" value="1"/>
</dbReference>
<keyword evidence="6" id="KW-1185">Reference proteome</keyword>
<organism evidence="5 6">
    <name type="scientific">Vreelandella olivaria</name>
    <dbReference type="NCBI Taxonomy" id="390919"/>
    <lineage>
        <taxon>Bacteria</taxon>
        <taxon>Pseudomonadati</taxon>
        <taxon>Pseudomonadota</taxon>
        <taxon>Gammaproteobacteria</taxon>
        <taxon>Oceanospirillales</taxon>
        <taxon>Halomonadaceae</taxon>
        <taxon>Vreelandella</taxon>
    </lineage>
</organism>
<gene>
    <name evidence="5" type="ORF">HORIV_48370</name>
</gene>
<protein>
    <recommendedName>
        <fullName evidence="4">D-isomer specific 2-hydroxyacid dehydrogenase catalytic domain-containing protein</fullName>
    </recommendedName>
</protein>
<evidence type="ECO:0000313" key="6">
    <source>
        <dbReference type="Proteomes" id="UP000289555"/>
    </source>
</evidence>
<proteinExistence type="inferred from homology"/>
<dbReference type="InterPro" id="IPR050857">
    <property type="entry name" value="D-2-hydroxyacid_DH"/>
</dbReference>
<accession>A0ABM7GNZ6</accession>
<dbReference type="PANTHER" id="PTHR42789">
    <property type="entry name" value="D-ISOMER SPECIFIC 2-HYDROXYACID DEHYDROGENASE FAMILY PROTEIN (AFU_ORTHOLOGUE AFUA_6G10090)"/>
    <property type="match status" value="1"/>
</dbReference>
<keyword evidence="2" id="KW-0560">Oxidoreductase</keyword>
<dbReference type="PANTHER" id="PTHR42789:SF1">
    <property type="entry name" value="D-ISOMER SPECIFIC 2-HYDROXYACID DEHYDROGENASE FAMILY PROTEIN (AFU_ORTHOLOGUE AFUA_6G10090)"/>
    <property type="match status" value="1"/>
</dbReference>
<evidence type="ECO:0000313" key="5">
    <source>
        <dbReference type="EMBL" id="BBI52416.1"/>
    </source>
</evidence>
<name>A0ABM7GNZ6_9GAMM</name>
<keyword evidence="3" id="KW-0520">NAD</keyword>
<evidence type="ECO:0000259" key="4">
    <source>
        <dbReference type="Pfam" id="PF00389"/>
    </source>
</evidence>
<feature type="domain" description="D-isomer specific 2-hydroxyacid dehydrogenase catalytic" evidence="4">
    <location>
        <begin position="16"/>
        <end position="96"/>
    </location>
</feature>
<comment type="similarity">
    <text evidence="1">Belongs to the D-isomer specific 2-hydroxyacid dehydrogenase family.</text>
</comment>